<name>A0A9P1ICE0_9PELO</name>
<keyword evidence="3" id="KW-1185">Reference proteome</keyword>
<reference evidence="2" key="1">
    <citation type="submission" date="2022-11" db="EMBL/GenBank/DDBJ databases">
        <authorList>
            <person name="Kikuchi T."/>
        </authorList>
    </citation>
    <scope>NUCLEOTIDE SEQUENCE</scope>
    <source>
        <strain evidence="2">PS1010</strain>
    </source>
</reference>
<feature type="chain" id="PRO_5040169833" description="Lipid-binding serum glycoprotein N-terminal domain-containing protein" evidence="1">
    <location>
        <begin position="17"/>
        <end position="183"/>
    </location>
</feature>
<dbReference type="Proteomes" id="UP001152747">
    <property type="component" value="Unassembled WGS sequence"/>
</dbReference>
<gene>
    <name evidence="2" type="ORF">CAMP_LOCUS5889</name>
</gene>
<accession>A0A9P1ICE0</accession>
<protein>
    <recommendedName>
        <fullName evidence="4">Lipid-binding serum glycoprotein N-terminal domain-containing protein</fullName>
    </recommendedName>
</protein>
<evidence type="ECO:0000256" key="1">
    <source>
        <dbReference type="SAM" id="SignalP"/>
    </source>
</evidence>
<evidence type="ECO:0000313" key="3">
    <source>
        <dbReference type="Proteomes" id="UP001152747"/>
    </source>
</evidence>
<feature type="signal peptide" evidence="1">
    <location>
        <begin position="1"/>
        <end position="16"/>
    </location>
</feature>
<organism evidence="2 3">
    <name type="scientific">Caenorhabditis angaria</name>
    <dbReference type="NCBI Taxonomy" id="860376"/>
    <lineage>
        <taxon>Eukaryota</taxon>
        <taxon>Metazoa</taxon>
        <taxon>Ecdysozoa</taxon>
        <taxon>Nematoda</taxon>
        <taxon>Chromadorea</taxon>
        <taxon>Rhabditida</taxon>
        <taxon>Rhabditina</taxon>
        <taxon>Rhabditomorpha</taxon>
        <taxon>Rhabditoidea</taxon>
        <taxon>Rhabditidae</taxon>
        <taxon>Peloderinae</taxon>
        <taxon>Caenorhabditis</taxon>
    </lineage>
</organism>
<proteinExistence type="predicted"/>
<evidence type="ECO:0000313" key="2">
    <source>
        <dbReference type="EMBL" id="CAI5443252.1"/>
    </source>
</evidence>
<sequence>MILILLLVLLTPQILAQETHDYEMPFEKKQELAFEFAKIFLEKHVAMYIRVKLREKLINSVMDTFIVNNFNFTDCDGTFYNGQDFVDKYLLAGKLGVDLKIAPKDQGKLIGAGGKFENMPDYLKRRAKLSWTVPIYVTTLRTSLNTYQISVKASTDSADLQIYSIVPDCSSISGKKQNGNCDN</sequence>
<comment type="caution">
    <text evidence="2">The sequence shown here is derived from an EMBL/GenBank/DDBJ whole genome shotgun (WGS) entry which is preliminary data.</text>
</comment>
<keyword evidence="1" id="KW-0732">Signal</keyword>
<dbReference type="EMBL" id="CANHGI010000002">
    <property type="protein sequence ID" value="CAI5443252.1"/>
    <property type="molecule type" value="Genomic_DNA"/>
</dbReference>
<dbReference type="AlphaFoldDB" id="A0A9P1ICE0"/>
<evidence type="ECO:0008006" key="4">
    <source>
        <dbReference type="Google" id="ProtNLM"/>
    </source>
</evidence>